<evidence type="ECO:0000256" key="1">
    <source>
        <dbReference type="ARBA" id="ARBA00004123"/>
    </source>
</evidence>
<dbReference type="SUPFAM" id="SSF53098">
    <property type="entry name" value="Ribonuclease H-like"/>
    <property type="match status" value="1"/>
</dbReference>
<feature type="region of interest" description="Disordered" evidence="9">
    <location>
        <begin position="229"/>
        <end position="254"/>
    </location>
</feature>
<dbReference type="GO" id="GO:0071044">
    <property type="term" value="P:histone mRNA catabolic process"/>
    <property type="evidence" value="ECO:0007669"/>
    <property type="project" value="TreeGrafter"/>
</dbReference>
<feature type="compositionally biased region" description="Basic and acidic residues" evidence="9">
    <location>
        <begin position="770"/>
        <end position="779"/>
    </location>
</feature>
<dbReference type="InterPro" id="IPR010997">
    <property type="entry name" value="HRDC-like_sf"/>
</dbReference>
<keyword evidence="4" id="KW-0378">Hydrolase</keyword>
<evidence type="ECO:0000256" key="4">
    <source>
        <dbReference type="ARBA" id="ARBA00022801"/>
    </source>
</evidence>
<dbReference type="SUPFAM" id="SSF47819">
    <property type="entry name" value="HRDC-like"/>
    <property type="match status" value="1"/>
</dbReference>
<dbReference type="PANTHER" id="PTHR12124">
    <property type="entry name" value="POLYMYOSITIS/SCLERODERMA AUTOANTIGEN-RELATED"/>
    <property type="match status" value="1"/>
</dbReference>
<evidence type="ECO:0000256" key="5">
    <source>
        <dbReference type="ARBA" id="ARBA00022835"/>
    </source>
</evidence>
<dbReference type="GO" id="GO:0071035">
    <property type="term" value="P:nuclear polyadenylation-dependent rRNA catabolic process"/>
    <property type="evidence" value="ECO:0007669"/>
    <property type="project" value="TreeGrafter"/>
</dbReference>
<dbReference type="InterPro" id="IPR045092">
    <property type="entry name" value="Rrp6-like"/>
</dbReference>
<dbReference type="GO" id="GO:0003727">
    <property type="term" value="F:single-stranded RNA binding"/>
    <property type="evidence" value="ECO:0007669"/>
    <property type="project" value="TreeGrafter"/>
</dbReference>
<dbReference type="InterPro" id="IPR044876">
    <property type="entry name" value="HRDC_dom_sf"/>
</dbReference>
<comment type="caution">
    <text evidence="11">The sequence shown here is derived from an EMBL/GenBank/DDBJ whole genome shotgun (WGS) entry which is preliminary data.</text>
</comment>
<dbReference type="GO" id="GO:0071037">
    <property type="term" value="P:nuclear polyadenylation-dependent snRNA catabolic process"/>
    <property type="evidence" value="ECO:0007669"/>
    <property type="project" value="TreeGrafter"/>
</dbReference>
<protein>
    <recommendedName>
        <fullName evidence="10">HRDC domain-containing protein</fullName>
    </recommendedName>
</protein>
<dbReference type="Gene3D" id="3.30.420.10">
    <property type="entry name" value="Ribonuclease H-like superfamily/Ribonuclease H"/>
    <property type="match status" value="1"/>
</dbReference>
<feature type="domain" description="HRDC" evidence="10">
    <location>
        <begin position="537"/>
        <end position="617"/>
    </location>
</feature>
<gene>
    <name evidence="11" type="ORF">FFLO_03637</name>
</gene>
<comment type="subcellular location">
    <subcellularLocation>
        <location evidence="1">Nucleus</location>
    </subcellularLocation>
</comment>
<dbReference type="InterPro" id="IPR002121">
    <property type="entry name" value="HRDC_dom"/>
</dbReference>
<keyword evidence="5" id="KW-0271">Exosome</keyword>
<name>A0A8K0JME3_9TREE</name>
<dbReference type="Pfam" id="PF08066">
    <property type="entry name" value="PMC2NT"/>
    <property type="match status" value="1"/>
</dbReference>
<keyword evidence="3" id="KW-0540">Nuclease</keyword>
<dbReference type="GO" id="GO:0000166">
    <property type="term" value="F:nucleotide binding"/>
    <property type="evidence" value="ECO:0007669"/>
    <property type="project" value="InterPro"/>
</dbReference>
<feature type="region of interest" description="Disordered" evidence="9">
    <location>
        <begin position="1"/>
        <end position="25"/>
    </location>
</feature>
<dbReference type="GO" id="GO:0071040">
    <property type="term" value="P:nuclear polyadenylation-dependent antisense transcript catabolic process"/>
    <property type="evidence" value="ECO:0007669"/>
    <property type="project" value="TreeGrafter"/>
</dbReference>
<dbReference type="EMBL" id="JABELV010000068">
    <property type="protein sequence ID" value="KAG7535891.1"/>
    <property type="molecule type" value="Genomic_DNA"/>
</dbReference>
<feature type="compositionally biased region" description="Low complexity" evidence="9">
    <location>
        <begin position="1"/>
        <end position="14"/>
    </location>
</feature>
<dbReference type="InterPro" id="IPR049559">
    <property type="entry name" value="Rrp6p-like_exo"/>
</dbReference>
<evidence type="ECO:0000259" key="10">
    <source>
        <dbReference type="PROSITE" id="PS50967"/>
    </source>
</evidence>
<feature type="compositionally biased region" description="Basic residues" evidence="9">
    <location>
        <begin position="855"/>
        <end position="864"/>
    </location>
</feature>
<comment type="similarity">
    <text evidence="8">Belongs to the exosome component 10/RRP6 family.</text>
</comment>
<dbReference type="Pfam" id="PF01612">
    <property type="entry name" value="DNA_pol_A_exo1"/>
    <property type="match status" value="1"/>
</dbReference>
<dbReference type="InterPro" id="IPR012588">
    <property type="entry name" value="Exosome-assoc_fac_Rrp6_N"/>
</dbReference>
<evidence type="ECO:0000256" key="6">
    <source>
        <dbReference type="ARBA" id="ARBA00022839"/>
    </source>
</evidence>
<dbReference type="InterPro" id="IPR002562">
    <property type="entry name" value="3'-5'_exonuclease_dom"/>
</dbReference>
<dbReference type="Gene3D" id="1.10.150.80">
    <property type="entry name" value="HRDC domain"/>
    <property type="match status" value="1"/>
</dbReference>
<sequence>MSSSSSTSSPTASAGEALDNTARPSTLYDHLRSALTPLAGQAGELGDAEDLKLHRTLDRSFAKRLDKSSERVLNLARNLIQAVDSSRNAASGKNTAGRVKQKLQEEDDVVHEFTPNVQDTVDGLLEATDINLDIATGRRKVPAVTVRPGAPITREKPRKIDIEGKNQLPTLAPEILQADIPKPQDSFTLKPDNRYDAPAWQPTLEHKHHAMVPLDYVPTPASSRAGTPFFGETGSNDGNGTGTGTTSRDPVVKPDFTKHPYYHETKHLPYPSSLFINKPAVPVQPFASTPFTYVDTESAYRSMVDKLQASDEIAVDLEYHATRSFTGFLCLMQISTREEDFVVDLLKLRDLVRKDKLGGVLVDPAIVKVFHGAESDILWLQQDFDIYVVGMFDTYHATKVLCFPQHSLAFLLQHYCDFVADKRYQMADWRIRPLPEEMLHYARSDTHFLLNIYDQLRNTLLERSEGTQDQVRDVLRRSAETAMKLYQRPVYDEELGEGSGGWKGLLRSRLSHRGALAKTAEYGKPGDPMTWGTSERGFMEERVFRKLHAWRDAKARDEDESVHFVMPSILLWNLVKKLPTTETEFVNTVYVKNQITRASQDELLRLIEEGRKEGSKNYRDSLQALLDAREVDGDVEMADADQGNESDATVVGVSRPKIELSRPSSTLWDSATASSTSADWAAQAASRVQAVQSALFGQALAKAGPSSKPDSIMRNILSQFSSTPKFEIDDPMEGQQTQDAEMASADAVPTEPEQVPYVPAASRTTKTKAAKKDKDEVVTVKKAKKRKAEVIPPAPEATSEAVAEVEPSPAKRTKVNGEKAKGKKKAVKVEEIPDFDYSQEPNQLDTFAPESTTGKIKKQKKPKKPIVDTSAFRKPPQNPSDLSAGNRSRTFKK</sequence>
<evidence type="ECO:0000256" key="3">
    <source>
        <dbReference type="ARBA" id="ARBA00022722"/>
    </source>
</evidence>
<dbReference type="Proteomes" id="UP000812966">
    <property type="component" value="Unassembled WGS sequence"/>
</dbReference>
<proteinExistence type="inferred from homology"/>
<dbReference type="Pfam" id="PF00570">
    <property type="entry name" value="HRDC"/>
    <property type="match status" value="1"/>
</dbReference>
<feature type="compositionally biased region" description="Polar residues" evidence="9">
    <location>
        <begin position="879"/>
        <end position="893"/>
    </location>
</feature>
<evidence type="ECO:0000256" key="2">
    <source>
        <dbReference type="ARBA" id="ARBA00022552"/>
    </source>
</evidence>
<reference evidence="11" key="1">
    <citation type="submission" date="2020-04" db="EMBL/GenBank/DDBJ databases">
        <title>Analysis of mating type loci in Filobasidium floriforme.</title>
        <authorList>
            <person name="Nowrousian M."/>
        </authorList>
    </citation>
    <scope>NUCLEOTIDE SEQUENCE</scope>
    <source>
        <strain evidence="11">CBS 6242</strain>
    </source>
</reference>
<dbReference type="SMART" id="SM00474">
    <property type="entry name" value="35EXOc"/>
    <property type="match status" value="1"/>
</dbReference>
<accession>A0A8K0JME3</accession>
<keyword evidence="2" id="KW-0698">rRNA processing</keyword>
<keyword evidence="7" id="KW-0539">Nucleus</keyword>
<organism evidence="11 12">
    <name type="scientific">Filobasidium floriforme</name>
    <dbReference type="NCBI Taxonomy" id="5210"/>
    <lineage>
        <taxon>Eukaryota</taxon>
        <taxon>Fungi</taxon>
        <taxon>Dikarya</taxon>
        <taxon>Basidiomycota</taxon>
        <taxon>Agaricomycotina</taxon>
        <taxon>Tremellomycetes</taxon>
        <taxon>Filobasidiales</taxon>
        <taxon>Filobasidiaceae</taxon>
        <taxon>Filobasidium</taxon>
    </lineage>
</organism>
<dbReference type="GO" id="GO:0000175">
    <property type="term" value="F:3'-5'-RNA exonuclease activity"/>
    <property type="evidence" value="ECO:0007669"/>
    <property type="project" value="InterPro"/>
</dbReference>
<dbReference type="GO" id="GO:0071051">
    <property type="term" value="P:poly(A)-dependent snoRNA 3'-end processing"/>
    <property type="evidence" value="ECO:0007669"/>
    <property type="project" value="TreeGrafter"/>
</dbReference>
<dbReference type="GO" id="GO:0000176">
    <property type="term" value="C:nuclear exosome (RNase complex)"/>
    <property type="evidence" value="ECO:0007669"/>
    <property type="project" value="InterPro"/>
</dbReference>
<feature type="compositionally biased region" description="Polar residues" evidence="9">
    <location>
        <begin position="839"/>
        <end position="854"/>
    </location>
</feature>
<dbReference type="PROSITE" id="PS50967">
    <property type="entry name" value="HRDC"/>
    <property type="match status" value="1"/>
</dbReference>
<dbReference type="CDD" id="cd06147">
    <property type="entry name" value="Rrp6p_like_exo"/>
    <property type="match status" value="1"/>
</dbReference>
<dbReference type="InterPro" id="IPR012337">
    <property type="entry name" value="RNaseH-like_sf"/>
</dbReference>
<dbReference type="GO" id="GO:0005730">
    <property type="term" value="C:nucleolus"/>
    <property type="evidence" value="ECO:0007669"/>
    <property type="project" value="TreeGrafter"/>
</dbReference>
<dbReference type="FunFam" id="3.30.420.10:FF:000059">
    <property type="entry name" value="Exosome complex exonuclease Rrp6"/>
    <property type="match status" value="1"/>
</dbReference>
<dbReference type="GO" id="GO:0071036">
    <property type="term" value="P:nuclear polyadenylation-dependent snoRNA catabolic process"/>
    <property type="evidence" value="ECO:0007669"/>
    <property type="project" value="TreeGrafter"/>
</dbReference>
<dbReference type="GO" id="GO:0071038">
    <property type="term" value="P:TRAMP-dependent tRNA surveillance pathway"/>
    <property type="evidence" value="ECO:0007669"/>
    <property type="project" value="TreeGrafter"/>
</dbReference>
<dbReference type="InterPro" id="IPR036397">
    <property type="entry name" value="RNaseH_sf"/>
</dbReference>
<evidence type="ECO:0000313" key="11">
    <source>
        <dbReference type="EMBL" id="KAG7535891.1"/>
    </source>
</evidence>
<keyword evidence="6" id="KW-0269">Exonuclease</keyword>
<evidence type="ECO:0000256" key="9">
    <source>
        <dbReference type="SAM" id="MobiDB-lite"/>
    </source>
</evidence>
<evidence type="ECO:0000256" key="7">
    <source>
        <dbReference type="ARBA" id="ARBA00023242"/>
    </source>
</evidence>
<dbReference type="AlphaFoldDB" id="A0A8K0JME3"/>
<dbReference type="GO" id="GO:0000467">
    <property type="term" value="P:exonucleolytic trimming to generate mature 3'-end of 5.8S rRNA from tricistronic rRNA transcript (SSU-rRNA, 5.8S rRNA, LSU-rRNA)"/>
    <property type="evidence" value="ECO:0007669"/>
    <property type="project" value="InterPro"/>
</dbReference>
<keyword evidence="12" id="KW-1185">Reference proteome</keyword>
<evidence type="ECO:0000256" key="8">
    <source>
        <dbReference type="ARBA" id="ARBA00043957"/>
    </source>
</evidence>
<dbReference type="SMART" id="SM00341">
    <property type="entry name" value="HRDC"/>
    <property type="match status" value="1"/>
</dbReference>
<evidence type="ECO:0000313" key="12">
    <source>
        <dbReference type="Proteomes" id="UP000812966"/>
    </source>
</evidence>
<dbReference type="GO" id="GO:0071039">
    <property type="term" value="P:nuclear polyadenylation-dependent CUT catabolic process"/>
    <property type="evidence" value="ECO:0007669"/>
    <property type="project" value="TreeGrafter"/>
</dbReference>
<feature type="region of interest" description="Disordered" evidence="9">
    <location>
        <begin position="746"/>
        <end position="893"/>
    </location>
</feature>
<dbReference type="PANTHER" id="PTHR12124:SF47">
    <property type="entry name" value="EXOSOME COMPONENT 10"/>
    <property type="match status" value="1"/>
</dbReference>